<dbReference type="Pfam" id="PF00126">
    <property type="entry name" value="HTH_1"/>
    <property type="match status" value="1"/>
</dbReference>
<dbReference type="InterPro" id="IPR036388">
    <property type="entry name" value="WH-like_DNA-bd_sf"/>
</dbReference>
<dbReference type="CDD" id="cd08422">
    <property type="entry name" value="PBP2_CrgA_like"/>
    <property type="match status" value="1"/>
</dbReference>
<dbReference type="PROSITE" id="PS50931">
    <property type="entry name" value="HTH_LYSR"/>
    <property type="match status" value="1"/>
</dbReference>
<dbReference type="OrthoDB" id="6565067at2"/>
<comment type="caution">
    <text evidence="6">The sequence shown here is derived from an EMBL/GenBank/DDBJ whole genome shotgun (WGS) entry which is preliminary data.</text>
</comment>
<evidence type="ECO:0000256" key="3">
    <source>
        <dbReference type="ARBA" id="ARBA00023125"/>
    </source>
</evidence>
<dbReference type="PANTHER" id="PTHR30537">
    <property type="entry name" value="HTH-TYPE TRANSCRIPTIONAL REGULATOR"/>
    <property type="match status" value="1"/>
</dbReference>
<dbReference type="RefSeq" id="WP_039609278.1">
    <property type="nucleotide sequence ID" value="NZ_JWIC01000005.1"/>
</dbReference>
<dbReference type="AlphaFoldDB" id="A0A0C1QR39"/>
<sequence>MLDKVELKWLISFEAVFVHLSFKQASEQLALPTSNVSRHVALLEQQLNVRLFERTTRKMRPTEAGKKLYDSTFSLLGSLQSALQETSLQTEQVSGHLKIMTPDLPFMGEVLASFVAQNSLISLSCDTQLEAKEGVVDGFDIVLSFNRGSLEDSGWVAKEVARWPSCVVAAPNLLALYPKPTSLQELSSLPCITTLSVMQGAPWRFKEDHLLTVQSSYKVNSGNIARAAAIQGLGFAILPFHACEKAIEQGQLLEIKLDREPEDLVLNVFYSGRKYPLQKVKAFISHLSDYLRHNV</sequence>
<dbReference type="Gene3D" id="1.10.10.10">
    <property type="entry name" value="Winged helix-like DNA-binding domain superfamily/Winged helix DNA-binding domain"/>
    <property type="match status" value="1"/>
</dbReference>
<dbReference type="InterPro" id="IPR036390">
    <property type="entry name" value="WH_DNA-bd_sf"/>
</dbReference>
<dbReference type="GO" id="GO:0003677">
    <property type="term" value="F:DNA binding"/>
    <property type="evidence" value="ECO:0007669"/>
    <property type="project" value="UniProtKB-KW"/>
</dbReference>
<dbReference type="Proteomes" id="UP000031327">
    <property type="component" value="Unassembled WGS sequence"/>
</dbReference>
<feature type="domain" description="HTH lysR-type" evidence="5">
    <location>
        <begin position="5"/>
        <end position="62"/>
    </location>
</feature>
<dbReference type="EMBL" id="JWIC01000005">
    <property type="protein sequence ID" value="KID57507.1"/>
    <property type="molecule type" value="Genomic_DNA"/>
</dbReference>
<comment type="similarity">
    <text evidence="1">Belongs to the LysR transcriptional regulatory family.</text>
</comment>
<evidence type="ECO:0000259" key="5">
    <source>
        <dbReference type="PROSITE" id="PS50931"/>
    </source>
</evidence>
<dbReference type="PANTHER" id="PTHR30537:SF5">
    <property type="entry name" value="HTH-TYPE TRANSCRIPTIONAL ACTIVATOR TTDR-RELATED"/>
    <property type="match status" value="1"/>
</dbReference>
<name>A0A0C1QR39_9GAMM</name>
<evidence type="ECO:0000313" key="7">
    <source>
        <dbReference type="Proteomes" id="UP000031327"/>
    </source>
</evidence>
<evidence type="ECO:0000256" key="4">
    <source>
        <dbReference type="ARBA" id="ARBA00023163"/>
    </source>
</evidence>
<dbReference type="Pfam" id="PF03466">
    <property type="entry name" value="LysR_substrate"/>
    <property type="match status" value="1"/>
</dbReference>
<reference evidence="6 7" key="1">
    <citation type="submission" date="2014-12" db="EMBL/GenBank/DDBJ databases">
        <title>Draft Genome Sequence of Pseudoalteromonas luteoviolacea HI1.</title>
        <authorList>
            <person name="Asahina A.Y."/>
            <person name="Hadfield M.G."/>
        </authorList>
    </citation>
    <scope>NUCLEOTIDE SEQUENCE [LARGE SCALE GENOMIC DNA]</scope>
    <source>
        <strain evidence="6 7">HI1</strain>
    </source>
</reference>
<dbReference type="InterPro" id="IPR005119">
    <property type="entry name" value="LysR_subst-bd"/>
</dbReference>
<protein>
    <submittedName>
        <fullName evidence="6">LysR family transcriptional regulator</fullName>
    </submittedName>
</protein>
<proteinExistence type="inferred from homology"/>
<keyword evidence="4" id="KW-0804">Transcription</keyword>
<dbReference type="InterPro" id="IPR000847">
    <property type="entry name" value="LysR_HTH_N"/>
</dbReference>
<dbReference type="SUPFAM" id="SSF53850">
    <property type="entry name" value="Periplasmic binding protein-like II"/>
    <property type="match status" value="1"/>
</dbReference>
<keyword evidence="3" id="KW-0238">DNA-binding</keyword>
<evidence type="ECO:0000256" key="2">
    <source>
        <dbReference type="ARBA" id="ARBA00023015"/>
    </source>
</evidence>
<dbReference type="InterPro" id="IPR058163">
    <property type="entry name" value="LysR-type_TF_proteobact-type"/>
</dbReference>
<dbReference type="GO" id="GO:0003700">
    <property type="term" value="F:DNA-binding transcription factor activity"/>
    <property type="evidence" value="ECO:0007669"/>
    <property type="project" value="InterPro"/>
</dbReference>
<dbReference type="SUPFAM" id="SSF46785">
    <property type="entry name" value="Winged helix' DNA-binding domain"/>
    <property type="match status" value="1"/>
</dbReference>
<organism evidence="6 7">
    <name type="scientific">Pseudoalteromonas luteoviolacea</name>
    <dbReference type="NCBI Taxonomy" id="43657"/>
    <lineage>
        <taxon>Bacteria</taxon>
        <taxon>Pseudomonadati</taxon>
        <taxon>Pseudomonadota</taxon>
        <taxon>Gammaproteobacteria</taxon>
        <taxon>Alteromonadales</taxon>
        <taxon>Pseudoalteromonadaceae</taxon>
        <taxon>Pseudoalteromonas</taxon>
    </lineage>
</organism>
<accession>A0A0C1QR39</accession>
<dbReference type="Gene3D" id="3.40.190.290">
    <property type="match status" value="1"/>
</dbReference>
<keyword evidence="2" id="KW-0805">Transcription regulation</keyword>
<gene>
    <name evidence="6" type="ORF">JF50_09950</name>
</gene>
<evidence type="ECO:0000256" key="1">
    <source>
        <dbReference type="ARBA" id="ARBA00009437"/>
    </source>
</evidence>
<evidence type="ECO:0000313" key="6">
    <source>
        <dbReference type="EMBL" id="KID57507.1"/>
    </source>
</evidence>